<evidence type="ECO:0000256" key="1">
    <source>
        <dbReference type="ARBA" id="ARBA00022679"/>
    </source>
</evidence>
<evidence type="ECO:0000256" key="3">
    <source>
        <dbReference type="ARBA" id="ARBA00022842"/>
    </source>
</evidence>
<keyword evidence="6" id="KW-1185">Reference proteome</keyword>
<proteinExistence type="predicted"/>
<dbReference type="Gene3D" id="3.90.550.10">
    <property type="entry name" value="Spore Coat Polysaccharide Biosynthesis Protein SpsA, Chain A"/>
    <property type="match status" value="1"/>
</dbReference>
<reference evidence="5" key="1">
    <citation type="journal article" date="2014" name="Int. J. Syst. Evol. Microbiol.">
        <title>Complete genome sequence of Corynebacterium casei LMG S-19264T (=DSM 44701T), isolated from a smear-ripened cheese.</title>
        <authorList>
            <consortium name="US DOE Joint Genome Institute (JGI-PGF)"/>
            <person name="Walter F."/>
            <person name="Albersmeier A."/>
            <person name="Kalinowski J."/>
            <person name="Ruckert C."/>
        </authorList>
    </citation>
    <scope>NUCLEOTIDE SEQUENCE</scope>
    <source>
        <strain evidence="5">VKM B-1513</strain>
    </source>
</reference>
<comment type="caution">
    <text evidence="5">The sequence shown here is derived from an EMBL/GenBank/DDBJ whole genome shotgun (WGS) entry which is preliminary data.</text>
</comment>
<dbReference type="GO" id="GO:0016779">
    <property type="term" value="F:nucleotidyltransferase activity"/>
    <property type="evidence" value="ECO:0007669"/>
    <property type="project" value="UniProtKB-KW"/>
</dbReference>
<sequence length="237" mass="25768">MTRITRGMALAAGLGTRMRPITDERPKALVEVGGKALVDWALERFAAAGVEDCVVNIHHFPELMRAHLERHTGTPAIAISDETGEVLETGGGVVKALPALGNDPFFVSNIDAVWVDEGARELDRMQAAWDPERMDVLLLLAPMERTLGFGGAGDVFLEAEGQVRFRGAAPSAPYAFAGVHIVHPRILAGRKAERFSMMEIWKALQPEGRVHGIAMESFWMHVGDPGALREAEARLKG</sequence>
<organism evidence="5 6">
    <name type="scientific">Maricaulis virginensis</name>
    <dbReference type="NCBI Taxonomy" id="144022"/>
    <lineage>
        <taxon>Bacteria</taxon>
        <taxon>Pseudomonadati</taxon>
        <taxon>Pseudomonadota</taxon>
        <taxon>Alphaproteobacteria</taxon>
        <taxon>Maricaulales</taxon>
        <taxon>Maricaulaceae</taxon>
        <taxon>Maricaulis</taxon>
    </lineage>
</organism>
<accession>A0A9W6IPC2</accession>
<keyword evidence="1" id="KW-0808">Transferase</keyword>
<keyword evidence="2 5" id="KW-0548">Nucleotidyltransferase</keyword>
<dbReference type="Pfam" id="PF12804">
    <property type="entry name" value="NTP_transf_3"/>
    <property type="match status" value="1"/>
</dbReference>
<evidence type="ECO:0000259" key="4">
    <source>
        <dbReference type="Pfam" id="PF12804"/>
    </source>
</evidence>
<dbReference type="InterPro" id="IPR029044">
    <property type="entry name" value="Nucleotide-diphossugar_trans"/>
</dbReference>
<dbReference type="InterPro" id="IPR050065">
    <property type="entry name" value="GlmU-like"/>
</dbReference>
<evidence type="ECO:0000256" key="2">
    <source>
        <dbReference type="ARBA" id="ARBA00022695"/>
    </source>
</evidence>
<reference evidence="5" key="2">
    <citation type="submission" date="2023-01" db="EMBL/GenBank/DDBJ databases">
        <authorList>
            <person name="Sun Q."/>
            <person name="Evtushenko L."/>
        </authorList>
    </citation>
    <scope>NUCLEOTIDE SEQUENCE</scope>
    <source>
        <strain evidence="5">VKM B-1513</strain>
    </source>
</reference>
<dbReference type="SUPFAM" id="SSF53448">
    <property type="entry name" value="Nucleotide-diphospho-sugar transferases"/>
    <property type="match status" value="1"/>
</dbReference>
<gene>
    <name evidence="5" type="ORF">GCM10017621_26420</name>
</gene>
<dbReference type="CDD" id="cd06422">
    <property type="entry name" value="NTP_transferase_like_1"/>
    <property type="match status" value="1"/>
</dbReference>
<dbReference type="RefSeq" id="WP_271187493.1">
    <property type="nucleotide sequence ID" value="NZ_BSFE01000008.1"/>
</dbReference>
<protein>
    <submittedName>
        <fullName evidence="5">Mannose-1-phosphate guanylyltransferase</fullName>
    </submittedName>
</protein>
<keyword evidence="3" id="KW-0460">Magnesium</keyword>
<evidence type="ECO:0000313" key="6">
    <source>
        <dbReference type="Proteomes" id="UP001143486"/>
    </source>
</evidence>
<dbReference type="Proteomes" id="UP001143486">
    <property type="component" value="Unassembled WGS sequence"/>
</dbReference>
<dbReference type="InterPro" id="IPR025877">
    <property type="entry name" value="MobA-like_NTP_Trfase"/>
</dbReference>
<feature type="domain" description="MobA-like NTP transferase" evidence="4">
    <location>
        <begin position="10"/>
        <end position="139"/>
    </location>
</feature>
<dbReference type="PANTHER" id="PTHR43584:SF8">
    <property type="entry name" value="N-ACETYLMURAMATE ALPHA-1-PHOSPHATE URIDYLYLTRANSFERASE"/>
    <property type="match status" value="1"/>
</dbReference>
<dbReference type="AlphaFoldDB" id="A0A9W6IPC2"/>
<name>A0A9W6IPC2_9PROT</name>
<evidence type="ECO:0000313" key="5">
    <source>
        <dbReference type="EMBL" id="GLK53134.1"/>
    </source>
</evidence>
<dbReference type="EMBL" id="BSFE01000008">
    <property type="protein sequence ID" value="GLK53134.1"/>
    <property type="molecule type" value="Genomic_DNA"/>
</dbReference>
<dbReference type="PANTHER" id="PTHR43584">
    <property type="entry name" value="NUCLEOTIDYL TRANSFERASE"/>
    <property type="match status" value="1"/>
</dbReference>